<reference evidence="6 7" key="1">
    <citation type="submission" date="2019-03" db="EMBL/GenBank/DDBJ databases">
        <title>Genomic Encyclopedia of Type Strains, Phase IV (KMG-IV): sequencing the most valuable type-strain genomes for metagenomic binning, comparative biology and taxonomic classification.</title>
        <authorList>
            <person name="Goeker M."/>
        </authorList>
    </citation>
    <scope>NUCLEOTIDE SEQUENCE [LARGE SCALE GENOMIC DNA]</scope>
    <source>
        <strain evidence="6 7">DSM 19610</strain>
    </source>
</reference>
<accession>A0A4R1HCI8</accession>
<dbReference type="RefSeq" id="WP_132971757.1">
    <property type="nucleotide sequence ID" value="NZ_SMFX01000001.1"/>
</dbReference>
<dbReference type="GO" id="GO:0046872">
    <property type="term" value="F:metal ion binding"/>
    <property type="evidence" value="ECO:0007669"/>
    <property type="project" value="UniProtKB-KW"/>
</dbReference>
<dbReference type="OrthoDB" id="9785695at2"/>
<dbReference type="GO" id="GO:0007165">
    <property type="term" value="P:signal transduction"/>
    <property type="evidence" value="ECO:0007669"/>
    <property type="project" value="TreeGrafter"/>
</dbReference>
<protein>
    <submittedName>
        <fullName evidence="6">Myo-inositol-1(Or 4)-monophosphatase</fullName>
    </submittedName>
</protein>
<feature type="binding site" evidence="5">
    <location>
        <position position="90"/>
    </location>
    <ligand>
        <name>Mg(2+)</name>
        <dbReference type="ChEBI" id="CHEBI:18420"/>
        <label>2</label>
    </ligand>
</feature>
<dbReference type="Gene3D" id="3.30.540.10">
    <property type="entry name" value="Fructose-1,6-Bisphosphatase, subunit A, domain 1"/>
    <property type="match status" value="1"/>
</dbReference>
<dbReference type="PANTHER" id="PTHR20854:SF4">
    <property type="entry name" value="INOSITOL-1-MONOPHOSPHATASE-RELATED"/>
    <property type="match status" value="1"/>
</dbReference>
<comment type="similarity">
    <text evidence="1">Belongs to the inositol monophosphatase superfamily.</text>
</comment>
<keyword evidence="7" id="KW-1185">Reference proteome</keyword>
<dbReference type="PANTHER" id="PTHR20854">
    <property type="entry name" value="INOSITOL MONOPHOSPHATASE"/>
    <property type="match status" value="1"/>
</dbReference>
<dbReference type="GO" id="GO:0046854">
    <property type="term" value="P:phosphatidylinositol phosphate biosynthetic process"/>
    <property type="evidence" value="ECO:0007669"/>
    <property type="project" value="InterPro"/>
</dbReference>
<keyword evidence="3" id="KW-0378">Hydrolase</keyword>
<sequence>MNSPDLSRLTTIIREISDRELPPRFCCHSGSRKPDGSLVTEADVVMQDALAQALNAEWPEFDLLGEEMPEPEQQRALQHSDSGVWCIDPLDGTSNFSAGVPYYAVSVALIHNGRVEAGVVYDPSRKECFSAVRGEGAWMNDQRLKPQRLASPLSEGMALIDLKRLAPELASRLAASPPYKSQRSFGAVALDWCWLAAGRCHVYLHGQQKLWDYAAGLLILEEAGGSALTLEGEPVFSATLTPRSAAAALDPDIFRQWIEWLGVTSQRN</sequence>
<name>A0A4R1HCI8_9GAMM</name>
<dbReference type="PROSITE" id="PS00630">
    <property type="entry name" value="IMP_2"/>
    <property type="match status" value="1"/>
</dbReference>
<evidence type="ECO:0000256" key="4">
    <source>
        <dbReference type="ARBA" id="ARBA00022842"/>
    </source>
</evidence>
<gene>
    <name evidence="6" type="ORF">DFR30_1174</name>
</gene>
<feature type="binding site" evidence="5">
    <location>
        <position position="66"/>
    </location>
    <ligand>
        <name>Mg(2+)</name>
        <dbReference type="ChEBI" id="CHEBI:18420"/>
        <label>1</label>
        <note>catalytic</note>
    </ligand>
</feature>
<dbReference type="PROSITE" id="PS00629">
    <property type="entry name" value="IMP_1"/>
    <property type="match status" value="1"/>
</dbReference>
<dbReference type="InterPro" id="IPR020583">
    <property type="entry name" value="Inositol_monoP_metal-BS"/>
</dbReference>
<keyword evidence="2 5" id="KW-0479">Metal-binding</keyword>
<feature type="binding site" evidence="5">
    <location>
        <position position="88"/>
    </location>
    <ligand>
        <name>Mg(2+)</name>
        <dbReference type="ChEBI" id="CHEBI:18420"/>
        <label>1</label>
        <note>catalytic</note>
    </ligand>
</feature>
<dbReference type="Proteomes" id="UP000295707">
    <property type="component" value="Unassembled WGS sequence"/>
</dbReference>
<evidence type="ECO:0000313" key="7">
    <source>
        <dbReference type="Proteomes" id="UP000295707"/>
    </source>
</evidence>
<dbReference type="AlphaFoldDB" id="A0A4R1HCI8"/>
<dbReference type="SUPFAM" id="SSF56655">
    <property type="entry name" value="Carbohydrate phosphatase"/>
    <property type="match status" value="1"/>
</dbReference>
<evidence type="ECO:0000256" key="3">
    <source>
        <dbReference type="ARBA" id="ARBA00022801"/>
    </source>
</evidence>
<dbReference type="CDD" id="cd01637">
    <property type="entry name" value="IMPase_like"/>
    <property type="match status" value="1"/>
</dbReference>
<evidence type="ECO:0000256" key="5">
    <source>
        <dbReference type="PIRSR" id="PIRSR600760-2"/>
    </source>
</evidence>
<dbReference type="InterPro" id="IPR000760">
    <property type="entry name" value="Inositol_monophosphatase-like"/>
</dbReference>
<dbReference type="GO" id="GO:0006020">
    <property type="term" value="P:inositol metabolic process"/>
    <property type="evidence" value="ECO:0007669"/>
    <property type="project" value="TreeGrafter"/>
</dbReference>
<dbReference type="PRINTS" id="PR00377">
    <property type="entry name" value="IMPHPHTASES"/>
</dbReference>
<dbReference type="InterPro" id="IPR020550">
    <property type="entry name" value="Inositol_monophosphatase_CS"/>
</dbReference>
<proteinExistence type="inferred from homology"/>
<dbReference type="Gene3D" id="3.40.190.80">
    <property type="match status" value="1"/>
</dbReference>
<dbReference type="Pfam" id="PF00459">
    <property type="entry name" value="Inositol_P"/>
    <property type="match status" value="1"/>
</dbReference>
<dbReference type="EMBL" id="SMFX01000001">
    <property type="protein sequence ID" value="TCK17920.1"/>
    <property type="molecule type" value="Genomic_DNA"/>
</dbReference>
<keyword evidence="4 5" id="KW-0460">Magnesium</keyword>
<comment type="cofactor">
    <cofactor evidence="5">
        <name>Mg(2+)</name>
        <dbReference type="ChEBI" id="CHEBI:18420"/>
    </cofactor>
</comment>
<dbReference type="GO" id="GO:0008934">
    <property type="term" value="F:inositol monophosphate 1-phosphatase activity"/>
    <property type="evidence" value="ECO:0007669"/>
    <property type="project" value="TreeGrafter"/>
</dbReference>
<feature type="binding site" evidence="5">
    <location>
        <position position="212"/>
    </location>
    <ligand>
        <name>Mg(2+)</name>
        <dbReference type="ChEBI" id="CHEBI:18420"/>
        <label>1</label>
        <note>catalytic</note>
    </ligand>
</feature>
<evidence type="ECO:0000256" key="1">
    <source>
        <dbReference type="ARBA" id="ARBA00009759"/>
    </source>
</evidence>
<comment type="caution">
    <text evidence="6">The sequence shown here is derived from an EMBL/GenBank/DDBJ whole genome shotgun (WGS) entry which is preliminary data.</text>
</comment>
<evidence type="ECO:0000256" key="2">
    <source>
        <dbReference type="ARBA" id="ARBA00022723"/>
    </source>
</evidence>
<feature type="binding site" evidence="5">
    <location>
        <position position="91"/>
    </location>
    <ligand>
        <name>Mg(2+)</name>
        <dbReference type="ChEBI" id="CHEBI:18420"/>
        <label>1</label>
        <note>catalytic</note>
    </ligand>
</feature>
<organism evidence="6 7">
    <name type="scientific">Thiogranum longum</name>
    <dbReference type="NCBI Taxonomy" id="1537524"/>
    <lineage>
        <taxon>Bacteria</taxon>
        <taxon>Pseudomonadati</taxon>
        <taxon>Pseudomonadota</taxon>
        <taxon>Gammaproteobacteria</taxon>
        <taxon>Chromatiales</taxon>
        <taxon>Ectothiorhodospiraceae</taxon>
        <taxon>Thiogranum</taxon>
    </lineage>
</organism>
<evidence type="ECO:0000313" key="6">
    <source>
        <dbReference type="EMBL" id="TCK17920.1"/>
    </source>
</evidence>